<dbReference type="InterPro" id="IPR014966">
    <property type="entry name" value="FRG-dom"/>
</dbReference>
<dbReference type="AlphaFoldDB" id="A0A0H3N604"/>
<dbReference type="KEGG" id="cdc:CD196_2944"/>
<evidence type="ECO:0000313" key="2">
    <source>
        <dbReference type="EMBL" id="CBA65908.1"/>
    </source>
</evidence>
<organism evidence="2 3">
    <name type="scientific">Clostridioides difficile (strain CD196)</name>
    <name type="common">Peptoclostridium difficile</name>
    <dbReference type="NCBI Taxonomy" id="645462"/>
    <lineage>
        <taxon>Bacteria</taxon>
        <taxon>Bacillati</taxon>
        <taxon>Bacillota</taxon>
        <taxon>Clostridia</taxon>
        <taxon>Peptostreptococcales</taxon>
        <taxon>Peptostreptococcaceae</taxon>
        <taxon>Clostridioides</taxon>
    </lineage>
</organism>
<dbReference type="HOGENOM" id="CLU_688590_0_0_9"/>
<evidence type="ECO:0000313" key="3">
    <source>
        <dbReference type="Proteomes" id="UP000002068"/>
    </source>
</evidence>
<dbReference type="Proteomes" id="UP000002068">
    <property type="component" value="Chromosome"/>
</dbReference>
<sequence>MGEKMQSVICKIFDNKLLISNDLSEQDDVLYEVMDKFIDDIEYISKLGDEQIKSMLMEVNKFEEDSTEFELYMKNLCYLKQSYFIDTNDKSEINSIDIDILKNVKIEDLVDITNIKLERNLNINIEHISKAVNKIYEENEKWKEYNIQNTMSKYIGIPESEVIFISNLSQYVSFLSELDNAGDYVSRGQKDCMYELLPSLHRKYKKDYGIHSDEYEEAFKQKIIYYDKEIKNRSSEELRAEGQHFGLPTEYLDFTEAHLISLLFAIEDYKYTKQHSIVYFIDSISYNTDTIKRSEKLVNYSDTSAIDNCSKFSSRSFFIKVGNSNERIHFQKGCFLKVSSEDKGEFKEKLKKYCKVVVINKDAKKEILKELFNLGITFENIYPDKDNVVKSIKFYYDEIVGGNL</sequence>
<gene>
    <name evidence="2" type="ordered locus">CD196_2944</name>
</gene>
<reference evidence="2 3" key="1">
    <citation type="journal article" date="2009" name="Genome Biol.">
        <title>Comparative genome and phenotypic analysis of Clostridium difficile 027 strains provides insight into the evolution of a hypervirulent bacterium.</title>
        <authorList>
            <person name="Stabler R.A."/>
            <person name="He M."/>
            <person name="Dawson L."/>
            <person name="Martin M."/>
            <person name="Valiente E."/>
            <person name="Corton C."/>
            <person name="Lawley T.D."/>
            <person name="Sebaihia M."/>
            <person name="Quail M.A."/>
            <person name="Rose G."/>
            <person name="Gerding D.N."/>
            <person name="Gibert M."/>
            <person name="Popoff M.R."/>
            <person name="Parkhill J."/>
            <person name="Dougan G."/>
            <person name="Wren B.W."/>
        </authorList>
    </citation>
    <scope>NUCLEOTIDE SEQUENCE [LARGE SCALE GENOMIC DNA]</scope>
    <source>
        <strain evidence="2 3">CD196</strain>
    </source>
</reference>
<accession>A0A0H3N604</accession>
<dbReference type="SMART" id="SM00901">
    <property type="entry name" value="FRG"/>
    <property type="match status" value="1"/>
</dbReference>
<protein>
    <submittedName>
        <fullName evidence="2">Frg domain protein</fullName>
    </submittedName>
</protein>
<proteinExistence type="predicted"/>
<name>A0A0H3N604_CLODC</name>
<dbReference type="EMBL" id="FN538970">
    <property type="protein sequence ID" value="CBA65908.1"/>
    <property type="molecule type" value="Genomic_DNA"/>
</dbReference>
<dbReference type="Pfam" id="PF08867">
    <property type="entry name" value="FRG"/>
    <property type="match status" value="1"/>
</dbReference>
<feature type="domain" description="FRG" evidence="1">
    <location>
        <begin position="180"/>
        <end position="279"/>
    </location>
</feature>
<evidence type="ECO:0000259" key="1">
    <source>
        <dbReference type="SMART" id="SM00901"/>
    </source>
</evidence>